<dbReference type="InterPro" id="IPR028082">
    <property type="entry name" value="Peripla_BP_I"/>
</dbReference>
<evidence type="ECO:0000256" key="4">
    <source>
        <dbReference type="SAM" id="MobiDB-lite"/>
    </source>
</evidence>
<keyword evidence="1" id="KW-0805">Transcription regulation</keyword>
<evidence type="ECO:0000256" key="2">
    <source>
        <dbReference type="ARBA" id="ARBA00023125"/>
    </source>
</evidence>
<dbReference type="SUPFAM" id="SSF47413">
    <property type="entry name" value="lambda repressor-like DNA-binding domains"/>
    <property type="match status" value="1"/>
</dbReference>
<dbReference type="GO" id="GO:0003677">
    <property type="term" value="F:DNA binding"/>
    <property type="evidence" value="ECO:0007669"/>
    <property type="project" value="UniProtKB-KW"/>
</dbReference>
<name>A0ABV7E947_9SPHN</name>
<feature type="region of interest" description="Disordered" evidence="4">
    <location>
        <begin position="1"/>
        <end position="23"/>
    </location>
</feature>
<sequence>MTKPPPASSNGTEQGSSANRPPTLTDVAREAKVSSATVSRFLNNPGVVAEETGARIRAAIELTGYIPNALAGDLASSKSRMVAVLIPHLEHSLFNDMIERMVGEMTASGNNVMIGLTGTSRDRTDSLVRAALARRVDAIISTGPASEAVDSMVARSRTLFIQVWELPEEPVGIAIGFSHEDAGRDIARFLASRGYQRPHLVTADSPRAQARKQGFFTEWQALGHAPPSESIVDMPTRFGHARRVFADIRRMDERPDVVVCGSDHLAQGLIVEAQAAGLRVPDDLGVLGFGNNAISGEMRPTITSVDVDGARIAREVMAAIARHQEGKDFLSRKIDVGFRLIARESV</sequence>
<dbReference type="CDD" id="cd01392">
    <property type="entry name" value="HTH_LacI"/>
    <property type="match status" value="1"/>
</dbReference>
<evidence type="ECO:0000256" key="1">
    <source>
        <dbReference type="ARBA" id="ARBA00023015"/>
    </source>
</evidence>
<dbReference type="Pfam" id="PF13377">
    <property type="entry name" value="Peripla_BP_3"/>
    <property type="match status" value="1"/>
</dbReference>
<dbReference type="Gene3D" id="1.10.260.40">
    <property type="entry name" value="lambda repressor-like DNA-binding domains"/>
    <property type="match status" value="1"/>
</dbReference>
<keyword evidence="7" id="KW-1185">Reference proteome</keyword>
<dbReference type="PANTHER" id="PTHR30146:SF33">
    <property type="entry name" value="TRANSCRIPTIONAL REGULATOR"/>
    <property type="match status" value="1"/>
</dbReference>
<organism evidence="6 7">
    <name type="scientific">Alteraurantiacibacter palmitatis</name>
    <dbReference type="NCBI Taxonomy" id="2054628"/>
    <lineage>
        <taxon>Bacteria</taxon>
        <taxon>Pseudomonadati</taxon>
        <taxon>Pseudomonadota</taxon>
        <taxon>Alphaproteobacteria</taxon>
        <taxon>Sphingomonadales</taxon>
        <taxon>Erythrobacteraceae</taxon>
        <taxon>Alteraurantiacibacter</taxon>
    </lineage>
</organism>
<evidence type="ECO:0000256" key="3">
    <source>
        <dbReference type="ARBA" id="ARBA00023163"/>
    </source>
</evidence>
<gene>
    <name evidence="6" type="ORF">ACFODU_11090</name>
</gene>
<dbReference type="SMART" id="SM00354">
    <property type="entry name" value="HTH_LACI"/>
    <property type="match status" value="1"/>
</dbReference>
<dbReference type="InterPro" id="IPR046335">
    <property type="entry name" value="LacI/GalR-like_sensor"/>
</dbReference>
<feature type="domain" description="HTH lacI-type" evidence="5">
    <location>
        <begin position="22"/>
        <end position="76"/>
    </location>
</feature>
<dbReference type="CDD" id="cd01575">
    <property type="entry name" value="PBP1_GntR"/>
    <property type="match status" value="1"/>
</dbReference>
<reference evidence="7" key="1">
    <citation type="journal article" date="2019" name="Int. J. Syst. Evol. Microbiol.">
        <title>The Global Catalogue of Microorganisms (GCM) 10K type strain sequencing project: providing services to taxonomists for standard genome sequencing and annotation.</title>
        <authorList>
            <consortium name="The Broad Institute Genomics Platform"/>
            <consortium name="The Broad Institute Genome Sequencing Center for Infectious Disease"/>
            <person name="Wu L."/>
            <person name="Ma J."/>
        </authorList>
    </citation>
    <scope>NUCLEOTIDE SEQUENCE [LARGE SCALE GENOMIC DNA]</scope>
    <source>
        <strain evidence="7">KCTC 52607</strain>
    </source>
</reference>
<accession>A0ABV7E947</accession>
<dbReference type="RefSeq" id="WP_336926911.1">
    <property type="nucleotide sequence ID" value="NZ_JBANRO010000010.1"/>
</dbReference>
<keyword evidence="2 6" id="KW-0238">DNA-binding</keyword>
<evidence type="ECO:0000313" key="6">
    <source>
        <dbReference type="EMBL" id="MFC3098336.1"/>
    </source>
</evidence>
<feature type="compositionally biased region" description="Polar residues" evidence="4">
    <location>
        <begin position="8"/>
        <end position="22"/>
    </location>
</feature>
<dbReference type="PROSITE" id="PS00356">
    <property type="entry name" value="HTH_LACI_1"/>
    <property type="match status" value="1"/>
</dbReference>
<dbReference type="Pfam" id="PF00356">
    <property type="entry name" value="LacI"/>
    <property type="match status" value="1"/>
</dbReference>
<dbReference type="SUPFAM" id="SSF53822">
    <property type="entry name" value="Periplasmic binding protein-like I"/>
    <property type="match status" value="1"/>
</dbReference>
<dbReference type="PANTHER" id="PTHR30146">
    <property type="entry name" value="LACI-RELATED TRANSCRIPTIONAL REPRESSOR"/>
    <property type="match status" value="1"/>
</dbReference>
<dbReference type="EMBL" id="JBHRST010000018">
    <property type="protein sequence ID" value="MFC3098336.1"/>
    <property type="molecule type" value="Genomic_DNA"/>
</dbReference>
<dbReference type="InterPro" id="IPR000843">
    <property type="entry name" value="HTH_LacI"/>
</dbReference>
<dbReference type="Proteomes" id="UP001595456">
    <property type="component" value="Unassembled WGS sequence"/>
</dbReference>
<keyword evidence="3" id="KW-0804">Transcription</keyword>
<dbReference type="Gene3D" id="3.40.50.2300">
    <property type="match status" value="2"/>
</dbReference>
<dbReference type="PROSITE" id="PS50932">
    <property type="entry name" value="HTH_LACI_2"/>
    <property type="match status" value="1"/>
</dbReference>
<comment type="caution">
    <text evidence="6">The sequence shown here is derived from an EMBL/GenBank/DDBJ whole genome shotgun (WGS) entry which is preliminary data.</text>
</comment>
<evidence type="ECO:0000313" key="7">
    <source>
        <dbReference type="Proteomes" id="UP001595456"/>
    </source>
</evidence>
<proteinExistence type="predicted"/>
<dbReference type="InterPro" id="IPR010982">
    <property type="entry name" value="Lambda_DNA-bd_dom_sf"/>
</dbReference>
<protein>
    <submittedName>
        <fullName evidence="6">LacI family DNA-binding transcriptional regulator</fullName>
    </submittedName>
</protein>
<evidence type="ECO:0000259" key="5">
    <source>
        <dbReference type="PROSITE" id="PS50932"/>
    </source>
</evidence>